<name>A0A1R1PNV0_ZANCU</name>
<dbReference type="EMBL" id="LSSK01000637">
    <property type="protein sequence ID" value="OMH82562.1"/>
    <property type="molecule type" value="Genomic_DNA"/>
</dbReference>
<proteinExistence type="predicted"/>
<reference evidence="3" key="1">
    <citation type="submission" date="2017-01" db="EMBL/GenBank/DDBJ databases">
        <authorList>
            <person name="Wang Y."/>
            <person name="White M."/>
            <person name="Kvist S."/>
            <person name="Moncalvo J.-M."/>
        </authorList>
    </citation>
    <scope>NUCLEOTIDE SEQUENCE [LARGE SCALE GENOMIC DNA]</scope>
    <source>
        <strain evidence="3">COL-18-3</strain>
    </source>
</reference>
<evidence type="ECO:0000313" key="3">
    <source>
        <dbReference type="Proteomes" id="UP000188320"/>
    </source>
</evidence>
<keyword evidence="3" id="KW-1185">Reference proteome</keyword>
<gene>
    <name evidence="2" type="ORF">AX774_g3950</name>
</gene>
<sequence>MDTCRAGEVFQAIVNIVEISEEKLLEIVTNNSSRLLFSQPLQPANDPFWEYSVLFNNTNVKRREIDELESNSSLLSSLVTRLYYMERWKEKLTHQPEETKVLDLEVSHKDAVEDNLGYFPTQYTHIQVQPEKLIPVILIREPSKTNIFIPTKKSYSTRPGSNNTISSISVIKDINKKYSLPRGYADSCAKPASSGGLGYANSNNIYTQQQSPVSATPRSLFMLPGINESKLIERFSPLKALSIKSFISNYLSFGTPPTGASDFENANDTTQQQDRKQETKKSCSTSQTVDTNPSQLQATNGGSTSPTKLLFGENVELVQCFIYPYSDEYLLILLKPSFSQEKLDDDKYLCDSEQDQKYFVLYVFNTLDLFLLSKQQYSMPQSPTKAGTNFNEVGIYSALACISPTPKTHLSIRPKATTTTLPNLDCTAKYLPLYRKLKQTIARLGPSSSQPDFQCVNLWFKDSVDFEKTLDWVSKFKNHQRTTNPILKAVCGPG</sequence>
<accession>A0A1R1PNV0</accession>
<feature type="region of interest" description="Disordered" evidence="1">
    <location>
        <begin position="258"/>
        <end position="303"/>
    </location>
</feature>
<organism evidence="2 3">
    <name type="scientific">Zancudomyces culisetae</name>
    <name type="common">Gut fungus</name>
    <name type="synonym">Smittium culisetae</name>
    <dbReference type="NCBI Taxonomy" id="1213189"/>
    <lineage>
        <taxon>Eukaryota</taxon>
        <taxon>Fungi</taxon>
        <taxon>Fungi incertae sedis</taxon>
        <taxon>Zoopagomycota</taxon>
        <taxon>Kickxellomycotina</taxon>
        <taxon>Harpellomycetes</taxon>
        <taxon>Harpellales</taxon>
        <taxon>Legeriomycetaceae</taxon>
        <taxon>Zancudomyces</taxon>
    </lineage>
</organism>
<protein>
    <submittedName>
        <fullName evidence="2">Uncharacterized protein</fullName>
    </submittedName>
</protein>
<feature type="compositionally biased region" description="Polar residues" evidence="1">
    <location>
        <begin position="282"/>
        <end position="303"/>
    </location>
</feature>
<dbReference type="Proteomes" id="UP000188320">
    <property type="component" value="Unassembled WGS sequence"/>
</dbReference>
<dbReference type="AlphaFoldDB" id="A0A1R1PNV0"/>
<evidence type="ECO:0000313" key="2">
    <source>
        <dbReference type="EMBL" id="OMH82562.1"/>
    </source>
</evidence>
<evidence type="ECO:0000256" key="1">
    <source>
        <dbReference type="SAM" id="MobiDB-lite"/>
    </source>
</evidence>
<comment type="caution">
    <text evidence="2">The sequence shown here is derived from an EMBL/GenBank/DDBJ whole genome shotgun (WGS) entry which is preliminary data.</text>
</comment>